<feature type="compositionally biased region" description="Low complexity" evidence="1">
    <location>
        <begin position="460"/>
        <end position="470"/>
    </location>
</feature>
<dbReference type="Gene3D" id="3.30.530.20">
    <property type="match status" value="1"/>
</dbReference>
<dbReference type="EMBL" id="GL376638">
    <property type="status" value="NOT_ANNOTATED_CDS"/>
    <property type="molecule type" value="Genomic_DNA"/>
</dbReference>
<evidence type="ECO:0000256" key="1">
    <source>
        <dbReference type="SAM" id="MobiDB-lite"/>
    </source>
</evidence>
<dbReference type="HOGENOM" id="CLU_015303_5_2_1"/>
<reference evidence="2" key="3">
    <citation type="submission" date="2015-02" db="UniProtKB">
        <authorList>
            <consortium name="EnsemblProtists"/>
        </authorList>
    </citation>
    <scope>IDENTIFICATION</scope>
    <source>
        <strain evidence="2">DAOM BR144</strain>
    </source>
</reference>
<feature type="region of interest" description="Disordered" evidence="1">
    <location>
        <begin position="460"/>
        <end position="480"/>
    </location>
</feature>
<reference evidence="3" key="2">
    <citation type="submission" date="2010-04" db="EMBL/GenBank/DDBJ databases">
        <authorList>
            <person name="Buell R."/>
            <person name="Hamilton J."/>
            <person name="Hostetler J."/>
        </authorList>
    </citation>
    <scope>NUCLEOTIDE SEQUENCE [LARGE SCALE GENOMIC DNA]</scope>
    <source>
        <strain evidence="3">DAOM:BR144</strain>
    </source>
</reference>
<sequence>MPPSMKAVLDQAPFARLKLSPEDEQKCRRIARHALRKALAEYDQFGPPQQRKFDKSRWKVVMHHETSTVYLDRETGFQKTKNSSSNTVSSSTTDDNQERKTNPRDLSSGSLPSWSLHSQSSHSETSHDDQDDDESEFQEGIGGSWKMPELVVSGTVPGTLEDVMYGMLTPDSPEFMLRTAYVDDHIQDGAVLYQIEMPTPDAPFQFLGVKWCIKDIPLQYKKLVWPRDFVFVEATGILHRPDGSRLGYLIRHSVNLTGCGDLKHHGILRAVSTSASIYTPLPDNTVDIFVRGRANTHGKMKQGLSISLAAYAYLSSSKAVVAAKSKKLMGLVRRNDNNWTPAADLTSSRHACALCSKKFGTLTSVGTCRVCRQQMCSKCRLTRSLSFANEANDYEIEQMTAVFCINCVAQANQASAFEIARDEVLSGRYGYVPPPESQEPEPRESTANIERLLSFGLGPSVSSVSDSSFSSDDEEEYEVEYNDNAASAAATDAAVASPMRSPNVLDHQNLQRQELWKKMSELRLQAESVYQLTKLTSDLHMNSSSASSVSASNDSEAGD</sequence>
<protein>
    <recommendedName>
        <fullName evidence="4">FYVE-type domain-containing protein</fullName>
    </recommendedName>
</protein>
<feature type="compositionally biased region" description="Low complexity" evidence="1">
    <location>
        <begin position="79"/>
        <end position="93"/>
    </location>
</feature>
<accession>K3WFB0</accession>
<dbReference type="eggNOG" id="ENOG502RVP6">
    <property type="taxonomic scope" value="Eukaryota"/>
</dbReference>
<reference evidence="3" key="1">
    <citation type="journal article" date="2010" name="Genome Biol.">
        <title>Genome sequence of the necrotrophic plant pathogen Pythium ultimum reveals original pathogenicity mechanisms and effector repertoire.</title>
        <authorList>
            <person name="Levesque C.A."/>
            <person name="Brouwer H."/>
            <person name="Cano L."/>
            <person name="Hamilton J.P."/>
            <person name="Holt C."/>
            <person name="Huitema E."/>
            <person name="Raffaele S."/>
            <person name="Robideau G.P."/>
            <person name="Thines M."/>
            <person name="Win J."/>
            <person name="Zerillo M.M."/>
            <person name="Beakes G.W."/>
            <person name="Boore J.L."/>
            <person name="Busam D."/>
            <person name="Dumas B."/>
            <person name="Ferriera S."/>
            <person name="Fuerstenberg S.I."/>
            <person name="Gachon C.M."/>
            <person name="Gaulin E."/>
            <person name="Govers F."/>
            <person name="Grenville-Briggs L."/>
            <person name="Horner N."/>
            <person name="Hostetler J."/>
            <person name="Jiang R.H."/>
            <person name="Johnson J."/>
            <person name="Krajaejun T."/>
            <person name="Lin H."/>
            <person name="Meijer H.J."/>
            <person name="Moore B."/>
            <person name="Morris P."/>
            <person name="Phuntmart V."/>
            <person name="Puiu D."/>
            <person name="Shetty J."/>
            <person name="Stajich J.E."/>
            <person name="Tripathy S."/>
            <person name="Wawra S."/>
            <person name="van West P."/>
            <person name="Whitty B.R."/>
            <person name="Coutinho P.M."/>
            <person name="Henrissat B."/>
            <person name="Martin F."/>
            <person name="Thomas P.D."/>
            <person name="Tyler B.M."/>
            <person name="De Vries R.P."/>
            <person name="Kamoun S."/>
            <person name="Yandell M."/>
            <person name="Tisserat N."/>
            <person name="Buell C.R."/>
        </authorList>
    </citation>
    <scope>NUCLEOTIDE SEQUENCE</scope>
    <source>
        <strain evidence="3">DAOM:BR144</strain>
    </source>
</reference>
<dbReference type="PANTHER" id="PTHR13510:SF44">
    <property type="entry name" value="RABENOSYN-5"/>
    <property type="match status" value="1"/>
</dbReference>
<dbReference type="InterPro" id="IPR052727">
    <property type="entry name" value="Rab4/Rab5_effector"/>
</dbReference>
<dbReference type="SUPFAM" id="SSF57903">
    <property type="entry name" value="FYVE/PHD zinc finger"/>
    <property type="match status" value="1"/>
</dbReference>
<dbReference type="InterPro" id="IPR011011">
    <property type="entry name" value="Znf_FYVE_PHD"/>
</dbReference>
<evidence type="ECO:0000313" key="3">
    <source>
        <dbReference type="Proteomes" id="UP000019132"/>
    </source>
</evidence>
<proteinExistence type="predicted"/>
<organism evidence="2 3">
    <name type="scientific">Globisporangium ultimum (strain ATCC 200006 / CBS 805.95 / DAOM BR144)</name>
    <name type="common">Pythium ultimum</name>
    <dbReference type="NCBI Taxonomy" id="431595"/>
    <lineage>
        <taxon>Eukaryota</taxon>
        <taxon>Sar</taxon>
        <taxon>Stramenopiles</taxon>
        <taxon>Oomycota</taxon>
        <taxon>Peronosporomycetes</taxon>
        <taxon>Pythiales</taxon>
        <taxon>Pythiaceae</taxon>
        <taxon>Globisporangium</taxon>
    </lineage>
</organism>
<dbReference type="AlphaFoldDB" id="K3WFB0"/>
<keyword evidence="3" id="KW-1185">Reference proteome</keyword>
<evidence type="ECO:0000313" key="2">
    <source>
        <dbReference type="EnsemblProtists" id="PYU1_T003651"/>
    </source>
</evidence>
<dbReference type="InterPro" id="IPR013083">
    <property type="entry name" value="Znf_RING/FYVE/PHD"/>
</dbReference>
<evidence type="ECO:0008006" key="4">
    <source>
        <dbReference type="Google" id="ProtNLM"/>
    </source>
</evidence>
<dbReference type="Proteomes" id="UP000019132">
    <property type="component" value="Unassembled WGS sequence"/>
</dbReference>
<dbReference type="PANTHER" id="PTHR13510">
    <property type="entry name" value="FYVE-FINGER-CONTAINING RAB5 EFFECTOR PROTEIN RABENOSYN-5-RELATED"/>
    <property type="match status" value="1"/>
</dbReference>
<dbReference type="InParanoid" id="K3WFB0"/>
<feature type="region of interest" description="Disordered" evidence="1">
    <location>
        <begin position="73"/>
        <end position="141"/>
    </location>
</feature>
<dbReference type="Gene3D" id="3.30.40.10">
    <property type="entry name" value="Zinc/RING finger domain, C3HC4 (zinc finger)"/>
    <property type="match status" value="1"/>
</dbReference>
<dbReference type="EnsemblProtists" id="PYU1_T003651">
    <property type="protein sequence ID" value="PYU1_T003651"/>
    <property type="gene ID" value="PYU1_G003641"/>
</dbReference>
<name>K3WFB0_GLOUD</name>
<feature type="compositionally biased region" description="Low complexity" evidence="1">
    <location>
        <begin position="105"/>
        <end position="123"/>
    </location>
</feature>
<feature type="compositionally biased region" description="Acidic residues" evidence="1">
    <location>
        <begin position="471"/>
        <end position="480"/>
    </location>
</feature>
<dbReference type="CDD" id="cd00065">
    <property type="entry name" value="FYVE_like_SF"/>
    <property type="match status" value="1"/>
</dbReference>
<dbReference type="VEuPathDB" id="FungiDB:PYU1_G003641"/>
<dbReference type="InterPro" id="IPR023393">
    <property type="entry name" value="START-like_dom_sf"/>
</dbReference>